<keyword evidence="1" id="KW-1133">Transmembrane helix</keyword>
<dbReference type="Gene3D" id="2.60.40.10">
    <property type="entry name" value="Immunoglobulins"/>
    <property type="match status" value="1"/>
</dbReference>
<evidence type="ECO:0000256" key="1">
    <source>
        <dbReference type="SAM" id="Phobius"/>
    </source>
</evidence>
<organism evidence="2 3">
    <name type="scientific">Candidatus Nomurabacteria bacterium RIFCSPLOWO2_01_FULL_36_10b</name>
    <dbReference type="NCBI Taxonomy" id="1801766"/>
    <lineage>
        <taxon>Bacteria</taxon>
        <taxon>Candidatus Nomuraibacteriota</taxon>
    </lineage>
</organism>
<proteinExistence type="predicted"/>
<dbReference type="AlphaFoldDB" id="A0A1F6WQ88"/>
<sequence length="131" mass="14525">MKLSPRTIGYGLIAILVTALIIFVIYELRGISRGPEITVTSHEQFSSSASSFLTISGEIRNVSKLIINGNNVIPYTNSTFSYPIILSAGINSIILDGYSKFQKHTRIQLDIFGNFDEWKPELLSDIIEPSS</sequence>
<dbReference type="EMBL" id="MFUQ01000004">
    <property type="protein sequence ID" value="OGI84043.1"/>
    <property type="molecule type" value="Genomic_DNA"/>
</dbReference>
<evidence type="ECO:0000313" key="2">
    <source>
        <dbReference type="EMBL" id="OGI84043.1"/>
    </source>
</evidence>
<reference evidence="2 3" key="1">
    <citation type="journal article" date="2016" name="Nat. Commun.">
        <title>Thousands of microbial genomes shed light on interconnected biogeochemical processes in an aquifer system.</title>
        <authorList>
            <person name="Anantharaman K."/>
            <person name="Brown C.T."/>
            <person name="Hug L.A."/>
            <person name="Sharon I."/>
            <person name="Castelle C.J."/>
            <person name="Probst A.J."/>
            <person name="Thomas B.C."/>
            <person name="Singh A."/>
            <person name="Wilkins M.J."/>
            <person name="Karaoz U."/>
            <person name="Brodie E.L."/>
            <person name="Williams K.H."/>
            <person name="Hubbard S.S."/>
            <person name="Banfield J.F."/>
        </authorList>
    </citation>
    <scope>NUCLEOTIDE SEQUENCE [LARGE SCALE GENOMIC DNA]</scope>
</reference>
<accession>A0A1F6WQ88</accession>
<gene>
    <name evidence="2" type="ORF">A2997_00585</name>
</gene>
<protein>
    <recommendedName>
        <fullName evidence="4">IPT/TIG domain-containing protein</fullName>
    </recommendedName>
</protein>
<dbReference type="Proteomes" id="UP000179448">
    <property type="component" value="Unassembled WGS sequence"/>
</dbReference>
<name>A0A1F6WQ88_9BACT</name>
<dbReference type="InterPro" id="IPR013783">
    <property type="entry name" value="Ig-like_fold"/>
</dbReference>
<evidence type="ECO:0000313" key="3">
    <source>
        <dbReference type="Proteomes" id="UP000179448"/>
    </source>
</evidence>
<comment type="caution">
    <text evidence="2">The sequence shown here is derived from an EMBL/GenBank/DDBJ whole genome shotgun (WGS) entry which is preliminary data.</text>
</comment>
<evidence type="ECO:0008006" key="4">
    <source>
        <dbReference type="Google" id="ProtNLM"/>
    </source>
</evidence>
<keyword evidence="1" id="KW-0812">Transmembrane</keyword>
<dbReference type="STRING" id="1801766.A2997_00585"/>
<keyword evidence="1" id="KW-0472">Membrane</keyword>
<feature type="transmembrane region" description="Helical" evidence="1">
    <location>
        <begin position="7"/>
        <end position="26"/>
    </location>
</feature>